<dbReference type="RefSeq" id="WP_323452086.1">
    <property type="nucleotide sequence ID" value="NZ_LC735416.1"/>
</dbReference>
<dbReference type="EMBL" id="LC735416">
    <property type="protein sequence ID" value="BDT39690.1"/>
    <property type="molecule type" value="Genomic_DNA"/>
</dbReference>
<dbReference type="AlphaFoldDB" id="A0AA86IVT5"/>
<keyword evidence="3" id="KW-1185">Reference proteome</keyword>
<evidence type="ECO:0000256" key="1">
    <source>
        <dbReference type="SAM" id="MobiDB-lite"/>
    </source>
</evidence>
<feature type="compositionally biased region" description="Low complexity" evidence="1">
    <location>
        <begin position="296"/>
        <end position="352"/>
    </location>
</feature>
<feature type="compositionally biased region" description="Polar residues" evidence="1">
    <location>
        <begin position="354"/>
        <end position="364"/>
    </location>
</feature>
<keyword evidence="2" id="KW-0614">Plasmid</keyword>
<proteinExistence type="predicted"/>
<protein>
    <submittedName>
        <fullName evidence="2">Uncharacterized protein</fullName>
    </submittedName>
</protein>
<gene>
    <name evidence="2" type="ORF">SYYSPA8_37860</name>
</gene>
<feature type="region of interest" description="Disordered" evidence="1">
    <location>
        <begin position="128"/>
        <end position="157"/>
    </location>
</feature>
<geneLocation type="plasmid" evidence="2 3">
    <name>pYSPA8-3</name>
</geneLocation>
<reference evidence="2 3" key="1">
    <citation type="submission" date="2022-10" db="EMBL/GenBank/DDBJ databases">
        <title>Draft genome sequence of Streptomyces sp. YSPA8.</title>
        <authorList>
            <person name="Moriuchi R."/>
            <person name="Dohra H."/>
            <person name="Yamamura H."/>
            <person name="Kodani S."/>
        </authorList>
    </citation>
    <scope>NUCLEOTIDE SEQUENCE [LARGE SCALE GENOMIC DNA]</scope>
    <source>
        <strain evidence="2 3">YSPA8</strain>
        <plasmid evidence="2 3">pYSPA8-3</plasmid>
    </source>
</reference>
<name>A0AA86IVT5_9ACTN</name>
<evidence type="ECO:0000313" key="3">
    <source>
        <dbReference type="Proteomes" id="UP001291653"/>
    </source>
</evidence>
<organism evidence="2 3">
    <name type="scientific">Streptomyces yaizuensis</name>
    <dbReference type="NCBI Taxonomy" id="2989713"/>
    <lineage>
        <taxon>Bacteria</taxon>
        <taxon>Bacillati</taxon>
        <taxon>Actinomycetota</taxon>
        <taxon>Actinomycetes</taxon>
        <taxon>Kitasatosporales</taxon>
        <taxon>Streptomycetaceae</taxon>
        <taxon>Streptomyces</taxon>
    </lineage>
</organism>
<evidence type="ECO:0000313" key="2">
    <source>
        <dbReference type="EMBL" id="BDT39690.1"/>
    </source>
</evidence>
<feature type="region of interest" description="Disordered" evidence="1">
    <location>
        <begin position="283"/>
        <end position="364"/>
    </location>
</feature>
<feature type="region of interest" description="Disordered" evidence="1">
    <location>
        <begin position="34"/>
        <end position="62"/>
    </location>
</feature>
<feature type="compositionally biased region" description="Pro residues" evidence="1">
    <location>
        <begin position="47"/>
        <end position="60"/>
    </location>
</feature>
<accession>A0AA86IVT5</accession>
<dbReference type="Proteomes" id="UP001291653">
    <property type="component" value="Plasmid pYSPA8-3"/>
</dbReference>
<sequence length="364" mass="37408">MSDTNPMEQAAGQAVHTAAVALQVLVMAAQSLREHQQREAAARQPAAPQPVPPVQKTPPNPDHERYAHIVRGAVHPPAVAEAMVTAPQWPQLADELKKLEAAGIDVKRFVTDAAPVIARMDADLRAGSPTPGVTVSQAATTPPNPFAPPPGEEKARKEGPGFIEEAVKWIKEAVTKLIEKITGKAKKAKAADPNRELAAHGITPQENVLHVVTARAALSDEKALHQIVTSREWPGIAAQMKGLQQAGHSPGEALAGVPARIQQAAAAGITLTPAEAAHGLLTDMAKTTPPTPPQAAPATGSAPSTATAPTTATTTTPSTPDRAAAASARSTTATPGATPAPGPTADRGAPTTQPGPTHQHGPSR</sequence>